<dbReference type="SUPFAM" id="SSF53756">
    <property type="entry name" value="UDP-Glycosyltransferase/glycogen phosphorylase"/>
    <property type="match status" value="1"/>
</dbReference>
<dbReference type="PANTHER" id="PTHR48046:SF1">
    <property type="entry name" value="GLYCOSYLTRANSFERASE-RELATED"/>
    <property type="match status" value="1"/>
</dbReference>
<dbReference type="OrthoDB" id="5835829at2759"/>
<proteinExistence type="predicted"/>
<sequence>MPTDLPEPVRFPGCVPFQRVFFALEPGAFWALEEENRANDKFECLKWLDKHPAGSILFVSLGTGVALSQKQLNELAIRLEQSGQRYLSVIKSPHAKPNASFFSAQTHLGPFEVLPNGVKDRGLVVSSWAPQVEILRGFLTHCGWNSILEVKVDENGVVGRNEIVKSVRSLINGEDGHNMRRKMSELKDLGSLVQRL</sequence>
<organism evidence="3 4">
    <name type="scientific">Artemisia annua</name>
    <name type="common">Sweet wormwood</name>
    <dbReference type="NCBI Taxonomy" id="35608"/>
    <lineage>
        <taxon>Eukaryota</taxon>
        <taxon>Viridiplantae</taxon>
        <taxon>Streptophyta</taxon>
        <taxon>Embryophyta</taxon>
        <taxon>Tracheophyta</taxon>
        <taxon>Spermatophyta</taxon>
        <taxon>Magnoliopsida</taxon>
        <taxon>eudicotyledons</taxon>
        <taxon>Gunneridae</taxon>
        <taxon>Pentapetalae</taxon>
        <taxon>asterids</taxon>
        <taxon>campanulids</taxon>
        <taxon>Asterales</taxon>
        <taxon>Asteraceae</taxon>
        <taxon>Asteroideae</taxon>
        <taxon>Anthemideae</taxon>
        <taxon>Artemisiinae</taxon>
        <taxon>Artemisia</taxon>
    </lineage>
</organism>
<dbReference type="AlphaFoldDB" id="A0A2U1KZ67"/>
<dbReference type="STRING" id="35608.A0A2U1KZ67"/>
<keyword evidence="2 3" id="KW-0808">Transferase</keyword>
<evidence type="ECO:0000313" key="3">
    <source>
        <dbReference type="EMBL" id="PWA42043.1"/>
    </source>
</evidence>
<keyword evidence="4" id="KW-1185">Reference proteome</keyword>
<dbReference type="Proteomes" id="UP000245207">
    <property type="component" value="Unassembled WGS sequence"/>
</dbReference>
<keyword evidence="1" id="KW-0328">Glycosyltransferase</keyword>
<evidence type="ECO:0000313" key="4">
    <source>
        <dbReference type="Proteomes" id="UP000245207"/>
    </source>
</evidence>
<dbReference type="Gene3D" id="3.40.50.2000">
    <property type="entry name" value="Glycogen Phosphorylase B"/>
    <property type="match status" value="3"/>
</dbReference>
<reference evidence="3 4" key="1">
    <citation type="journal article" date="2018" name="Mol. Plant">
        <title>The genome of Artemisia annua provides insight into the evolution of Asteraceae family and artemisinin biosynthesis.</title>
        <authorList>
            <person name="Shen Q."/>
            <person name="Zhang L."/>
            <person name="Liao Z."/>
            <person name="Wang S."/>
            <person name="Yan T."/>
            <person name="Shi P."/>
            <person name="Liu M."/>
            <person name="Fu X."/>
            <person name="Pan Q."/>
            <person name="Wang Y."/>
            <person name="Lv Z."/>
            <person name="Lu X."/>
            <person name="Zhang F."/>
            <person name="Jiang W."/>
            <person name="Ma Y."/>
            <person name="Chen M."/>
            <person name="Hao X."/>
            <person name="Li L."/>
            <person name="Tang Y."/>
            <person name="Lv G."/>
            <person name="Zhou Y."/>
            <person name="Sun X."/>
            <person name="Brodelius P.E."/>
            <person name="Rose J.K.C."/>
            <person name="Tang K."/>
        </authorList>
    </citation>
    <scope>NUCLEOTIDE SEQUENCE [LARGE SCALE GENOMIC DNA]</scope>
    <source>
        <strain evidence="4">cv. Huhao1</strain>
        <tissue evidence="3">Leaf</tissue>
    </source>
</reference>
<protein>
    <submittedName>
        <fullName evidence="3">UDP-glucuronosyl/UDP-glucosyltransferase</fullName>
    </submittedName>
</protein>
<dbReference type="PANTHER" id="PTHR48046">
    <property type="entry name" value="UDP-GLYCOSYLTRANSFERASE 72E1"/>
    <property type="match status" value="1"/>
</dbReference>
<dbReference type="Pfam" id="PF00201">
    <property type="entry name" value="UDPGT"/>
    <property type="match status" value="1"/>
</dbReference>
<gene>
    <name evidence="3" type="ORF">CTI12_AA379780</name>
</gene>
<evidence type="ECO:0000256" key="2">
    <source>
        <dbReference type="ARBA" id="ARBA00022679"/>
    </source>
</evidence>
<evidence type="ECO:0000256" key="1">
    <source>
        <dbReference type="ARBA" id="ARBA00022676"/>
    </source>
</evidence>
<dbReference type="InterPro" id="IPR002213">
    <property type="entry name" value="UDP_glucos_trans"/>
</dbReference>
<name>A0A2U1KZ67_ARTAN</name>
<dbReference type="GO" id="GO:0008194">
    <property type="term" value="F:UDP-glycosyltransferase activity"/>
    <property type="evidence" value="ECO:0007669"/>
    <property type="project" value="InterPro"/>
</dbReference>
<accession>A0A2U1KZ67</accession>
<comment type="caution">
    <text evidence="3">The sequence shown here is derived from an EMBL/GenBank/DDBJ whole genome shotgun (WGS) entry which is preliminary data.</text>
</comment>
<dbReference type="EMBL" id="PKPP01012663">
    <property type="protein sequence ID" value="PWA42043.1"/>
    <property type="molecule type" value="Genomic_DNA"/>
</dbReference>